<protein>
    <submittedName>
        <fullName evidence="2">Uncharacterized protein</fullName>
    </submittedName>
</protein>
<dbReference type="EMBL" id="WHUW01000004">
    <property type="protein sequence ID" value="KAF8447298.1"/>
    <property type="molecule type" value="Genomic_DNA"/>
</dbReference>
<evidence type="ECO:0000313" key="3">
    <source>
        <dbReference type="Proteomes" id="UP001194468"/>
    </source>
</evidence>
<keyword evidence="3" id="KW-1185">Reference proteome</keyword>
<sequence length="166" mass="18124">MIQVCIWFLLGLLQAPKVQSLTSGVQRFVDDDCVTDLQDVAIGPKSSWISTRPFSETWGVMGAYHRGMLKANWASIPNLLDSLGGSSSKAHQPIPDELPVTIHSQQSNTSMLTMSFKTVAGLLKSPIDLILRARNRCNIPFNALVGSLIMAFSPTFYSPSCGPNQQ</sequence>
<gene>
    <name evidence="2" type="ORF">L210DRAFT_3525726</name>
</gene>
<proteinExistence type="predicted"/>
<dbReference type="AlphaFoldDB" id="A0AAD4GK29"/>
<dbReference type="Proteomes" id="UP001194468">
    <property type="component" value="Unassembled WGS sequence"/>
</dbReference>
<reference evidence="2" key="1">
    <citation type="submission" date="2019-10" db="EMBL/GenBank/DDBJ databases">
        <authorList>
            <consortium name="DOE Joint Genome Institute"/>
            <person name="Kuo A."/>
            <person name="Miyauchi S."/>
            <person name="Kiss E."/>
            <person name="Drula E."/>
            <person name="Kohler A."/>
            <person name="Sanchez-Garcia M."/>
            <person name="Andreopoulos B."/>
            <person name="Barry K.W."/>
            <person name="Bonito G."/>
            <person name="Buee M."/>
            <person name="Carver A."/>
            <person name="Chen C."/>
            <person name="Cichocki N."/>
            <person name="Clum A."/>
            <person name="Culley D."/>
            <person name="Crous P.W."/>
            <person name="Fauchery L."/>
            <person name="Girlanda M."/>
            <person name="Hayes R."/>
            <person name="Keri Z."/>
            <person name="LaButti K."/>
            <person name="Lipzen A."/>
            <person name="Lombard V."/>
            <person name="Magnuson J."/>
            <person name="Maillard F."/>
            <person name="Morin E."/>
            <person name="Murat C."/>
            <person name="Nolan M."/>
            <person name="Ohm R."/>
            <person name="Pangilinan J."/>
            <person name="Pereira M."/>
            <person name="Perotto S."/>
            <person name="Peter M."/>
            <person name="Riley R."/>
            <person name="Sitrit Y."/>
            <person name="Stielow B."/>
            <person name="Szollosi G."/>
            <person name="Zifcakova L."/>
            <person name="Stursova M."/>
            <person name="Spatafora J.W."/>
            <person name="Tedersoo L."/>
            <person name="Vaario L.-M."/>
            <person name="Yamada A."/>
            <person name="Yan M."/>
            <person name="Wang P."/>
            <person name="Xu J."/>
            <person name="Bruns T."/>
            <person name="Baldrian P."/>
            <person name="Vilgalys R."/>
            <person name="Henrissat B."/>
            <person name="Grigoriev I.V."/>
            <person name="Hibbett D."/>
            <person name="Nagy L.G."/>
            <person name="Martin F.M."/>
        </authorList>
    </citation>
    <scope>NUCLEOTIDE SEQUENCE</scope>
    <source>
        <strain evidence="2">BED1</strain>
    </source>
</reference>
<keyword evidence="1" id="KW-0732">Signal</keyword>
<evidence type="ECO:0000313" key="2">
    <source>
        <dbReference type="EMBL" id="KAF8447298.1"/>
    </source>
</evidence>
<accession>A0AAD4GK29</accession>
<organism evidence="2 3">
    <name type="scientific">Boletus edulis BED1</name>
    <dbReference type="NCBI Taxonomy" id="1328754"/>
    <lineage>
        <taxon>Eukaryota</taxon>
        <taxon>Fungi</taxon>
        <taxon>Dikarya</taxon>
        <taxon>Basidiomycota</taxon>
        <taxon>Agaricomycotina</taxon>
        <taxon>Agaricomycetes</taxon>
        <taxon>Agaricomycetidae</taxon>
        <taxon>Boletales</taxon>
        <taxon>Boletineae</taxon>
        <taxon>Boletaceae</taxon>
        <taxon>Boletoideae</taxon>
        <taxon>Boletus</taxon>
    </lineage>
</organism>
<comment type="caution">
    <text evidence="2">The sequence shown here is derived from an EMBL/GenBank/DDBJ whole genome shotgun (WGS) entry which is preliminary data.</text>
</comment>
<feature type="signal peptide" evidence="1">
    <location>
        <begin position="1"/>
        <end position="20"/>
    </location>
</feature>
<feature type="chain" id="PRO_5041971768" evidence="1">
    <location>
        <begin position="21"/>
        <end position="166"/>
    </location>
</feature>
<reference evidence="2" key="2">
    <citation type="journal article" date="2020" name="Nat. Commun.">
        <title>Large-scale genome sequencing of mycorrhizal fungi provides insights into the early evolution of symbiotic traits.</title>
        <authorList>
            <person name="Miyauchi S."/>
            <person name="Kiss E."/>
            <person name="Kuo A."/>
            <person name="Drula E."/>
            <person name="Kohler A."/>
            <person name="Sanchez-Garcia M."/>
            <person name="Morin E."/>
            <person name="Andreopoulos B."/>
            <person name="Barry K.W."/>
            <person name="Bonito G."/>
            <person name="Buee M."/>
            <person name="Carver A."/>
            <person name="Chen C."/>
            <person name="Cichocki N."/>
            <person name="Clum A."/>
            <person name="Culley D."/>
            <person name="Crous P.W."/>
            <person name="Fauchery L."/>
            <person name="Girlanda M."/>
            <person name="Hayes R.D."/>
            <person name="Keri Z."/>
            <person name="LaButti K."/>
            <person name="Lipzen A."/>
            <person name="Lombard V."/>
            <person name="Magnuson J."/>
            <person name="Maillard F."/>
            <person name="Murat C."/>
            <person name="Nolan M."/>
            <person name="Ohm R.A."/>
            <person name="Pangilinan J."/>
            <person name="Pereira M.F."/>
            <person name="Perotto S."/>
            <person name="Peter M."/>
            <person name="Pfister S."/>
            <person name="Riley R."/>
            <person name="Sitrit Y."/>
            <person name="Stielow J.B."/>
            <person name="Szollosi G."/>
            <person name="Zifcakova L."/>
            <person name="Stursova M."/>
            <person name="Spatafora J.W."/>
            <person name="Tedersoo L."/>
            <person name="Vaario L.M."/>
            <person name="Yamada A."/>
            <person name="Yan M."/>
            <person name="Wang P."/>
            <person name="Xu J."/>
            <person name="Bruns T."/>
            <person name="Baldrian P."/>
            <person name="Vilgalys R."/>
            <person name="Dunand C."/>
            <person name="Henrissat B."/>
            <person name="Grigoriev I.V."/>
            <person name="Hibbett D."/>
            <person name="Nagy L.G."/>
            <person name="Martin F.M."/>
        </authorList>
    </citation>
    <scope>NUCLEOTIDE SEQUENCE</scope>
    <source>
        <strain evidence="2">BED1</strain>
    </source>
</reference>
<name>A0AAD4GK29_BOLED</name>
<evidence type="ECO:0000256" key="1">
    <source>
        <dbReference type="SAM" id="SignalP"/>
    </source>
</evidence>